<feature type="region of interest" description="Disordered" evidence="1">
    <location>
        <begin position="260"/>
        <end position="324"/>
    </location>
</feature>
<evidence type="ECO:0000313" key="3">
    <source>
        <dbReference type="Proteomes" id="UP000814176"/>
    </source>
</evidence>
<feature type="region of interest" description="Disordered" evidence="1">
    <location>
        <begin position="1"/>
        <end position="36"/>
    </location>
</feature>
<evidence type="ECO:0000256" key="1">
    <source>
        <dbReference type="SAM" id="MobiDB-lite"/>
    </source>
</evidence>
<feature type="region of interest" description="Disordered" evidence="1">
    <location>
        <begin position="456"/>
        <end position="524"/>
    </location>
</feature>
<dbReference type="GeneID" id="72008904"/>
<reference evidence="2 3" key="1">
    <citation type="journal article" date="2021" name="Environ. Microbiol.">
        <title>Gene family expansions and transcriptome signatures uncover fungal adaptations to wood decay.</title>
        <authorList>
            <person name="Hage H."/>
            <person name="Miyauchi S."/>
            <person name="Viragh M."/>
            <person name="Drula E."/>
            <person name="Min B."/>
            <person name="Chaduli D."/>
            <person name="Navarro D."/>
            <person name="Favel A."/>
            <person name="Norest M."/>
            <person name="Lesage-Meessen L."/>
            <person name="Balint B."/>
            <person name="Merenyi Z."/>
            <person name="de Eugenio L."/>
            <person name="Morin E."/>
            <person name="Martinez A.T."/>
            <person name="Baldrian P."/>
            <person name="Stursova M."/>
            <person name="Martinez M.J."/>
            <person name="Novotny C."/>
            <person name="Magnuson J.K."/>
            <person name="Spatafora J.W."/>
            <person name="Maurice S."/>
            <person name="Pangilinan J."/>
            <person name="Andreopoulos W."/>
            <person name="LaButti K."/>
            <person name="Hundley H."/>
            <person name="Na H."/>
            <person name="Kuo A."/>
            <person name="Barry K."/>
            <person name="Lipzen A."/>
            <person name="Henrissat B."/>
            <person name="Riley R."/>
            <person name="Ahrendt S."/>
            <person name="Nagy L.G."/>
            <person name="Grigoriev I.V."/>
            <person name="Martin F."/>
            <person name="Rosso M.N."/>
        </authorList>
    </citation>
    <scope>NUCLEOTIDE SEQUENCE [LARGE SCALE GENOMIC DNA]</scope>
    <source>
        <strain evidence="2 3">CIRM-BRFM 1785</strain>
    </source>
</reference>
<accession>A0ABQ8JYD7</accession>
<gene>
    <name evidence="2" type="ORF">C8Q71DRAFT_863461</name>
</gene>
<dbReference type="EMBL" id="JADCUA010000041">
    <property type="protein sequence ID" value="KAH9829264.1"/>
    <property type="molecule type" value="Genomic_DNA"/>
</dbReference>
<organism evidence="2 3">
    <name type="scientific">Rhodofomes roseus</name>
    <dbReference type="NCBI Taxonomy" id="34475"/>
    <lineage>
        <taxon>Eukaryota</taxon>
        <taxon>Fungi</taxon>
        <taxon>Dikarya</taxon>
        <taxon>Basidiomycota</taxon>
        <taxon>Agaricomycotina</taxon>
        <taxon>Agaricomycetes</taxon>
        <taxon>Polyporales</taxon>
        <taxon>Rhodofomes</taxon>
    </lineage>
</organism>
<comment type="caution">
    <text evidence="2">The sequence shown here is derived from an EMBL/GenBank/DDBJ whole genome shotgun (WGS) entry which is preliminary data.</text>
</comment>
<name>A0ABQ8JYD7_9APHY</name>
<feature type="compositionally biased region" description="Acidic residues" evidence="1">
    <location>
        <begin position="279"/>
        <end position="288"/>
    </location>
</feature>
<evidence type="ECO:0000313" key="2">
    <source>
        <dbReference type="EMBL" id="KAH9829264.1"/>
    </source>
</evidence>
<feature type="compositionally biased region" description="Low complexity" evidence="1">
    <location>
        <begin position="10"/>
        <end position="30"/>
    </location>
</feature>
<protein>
    <submittedName>
        <fullName evidence="2">Uncharacterized protein</fullName>
    </submittedName>
</protein>
<proteinExistence type="predicted"/>
<dbReference type="RefSeq" id="XP_047772758.1">
    <property type="nucleotide sequence ID" value="XM_047928172.1"/>
</dbReference>
<feature type="region of interest" description="Disordered" evidence="1">
    <location>
        <begin position="206"/>
        <end position="242"/>
    </location>
</feature>
<feature type="compositionally biased region" description="Low complexity" evidence="1">
    <location>
        <begin position="483"/>
        <end position="511"/>
    </location>
</feature>
<keyword evidence="3" id="KW-1185">Reference proteome</keyword>
<sequence>MASASSQAQTLTGPAPTTTSLSTSTEPSPLIRSGQYAQPMRLWKDMPSDWLSERTRVHDKWLTEGVRRKENLQEAQQQRQRSISLICWTSPDTEALELSPVVVPTYPSFRITDHDDIFQLVCPSRQDATKAYYQVYDPSKNKWPISPAMSFRDVQNVATLLLRTIPSLADSTFDATCYPGMVAAMQSLCKKRTVGSLDDPAIPFNAPVAKRPRLTSMSESSDTLSVPTARPHTHSSPGPEPVARHNEHIWPRVAMANWRAHSSSTAEPDSSCDRTLPAVDEEPEDDELSAAHTTPVAPLVPVPSEPPVTRTPGKSSNSVSDEPLQTIPRGFQVRRYMGANVSFPKSLPFVSIYNGLIKVHTMLTAQRNPQIKREVACEAVWPGYQWKGKRAKGYDDARNDLGRGDAHLWQRALNTENALWGDYTRCLTSLGRGISKSPRFPWDKDDANSLSSLASIPQAHSEPRSTSIAQVDEPSPPSVDPRASAAPEPEALPSEPVNAESSPSPSTTASPGPAPLPLLGDFAAHTDGRRSGLEAAQLAGLGSPPPSAEVARHQASELLSLQAIVPHDVPLLLQPDVAHSPPHADAIPGSPQVYGLQSTLAIAQSHDLEPLPSESDIPQASDPAVVAQAIGAMLAQDTISSKVQAICSPHAANIQPTGLSPLWSDTRVYPMYNPTPPSYIPESPGSELPSYFGGGWDGETFGLLEHNVVGMDSFSNDFAQSVPDGAVEALFDHDHNVGQSAASDYTGSA</sequence>
<dbReference type="Proteomes" id="UP000814176">
    <property type="component" value="Unassembled WGS sequence"/>
</dbReference>
<feature type="compositionally biased region" description="Polar residues" evidence="1">
    <location>
        <begin position="215"/>
        <end position="226"/>
    </location>
</feature>